<dbReference type="PANTHER" id="PTHR12242:SF1">
    <property type="entry name" value="MYND-TYPE DOMAIN-CONTAINING PROTEIN"/>
    <property type="match status" value="1"/>
</dbReference>
<keyword evidence="1" id="KW-0812">Transmembrane</keyword>
<keyword evidence="1" id="KW-1133">Transmembrane helix</keyword>
<feature type="transmembrane region" description="Helical" evidence="1">
    <location>
        <begin position="229"/>
        <end position="254"/>
    </location>
</feature>
<protein>
    <recommendedName>
        <fullName evidence="4">Protein rolling stone</fullName>
    </recommendedName>
</protein>
<dbReference type="InterPro" id="IPR049352">
    <property type="entry name" value="Rost"/>
</dbReference>
<keyword evidence="1" id="KW-0472">Membrane</keyword>
<feature type="transmembrane region" description="Helical" evidence="1">
    <location>
        <begin position="161"/>
        <end position="181"/>
    </location>
</feature>
<dbReference type="OrthoDB" id="419711at2759"/>
<dbReference type="GO" id="GO:0016020">
    <property type="term" value="C:membrane"/>
    <property type="evidence" value="ECO:0007669"/>
    <property type="project" value="TreeGrafter"/>
</dbReference>
<proteinExistence type="predicted"/>
<evidence type="ECO:0000313" key="2">
    <source>
        <dbReference type="EnsemblMetazoa" id="XP_020907259.1"/>
    </source>
</evidence>
<feature type="transmembrane region" description="Helical" evidence="1">
    <location>
        <begin position="188"/>
        <end position="209"/>
    </location>
</feature>
<dbReference type="OMA" id="AWLIMSI"/>
<dbReference type="PANTHER" id="PTHR12242">
    <property type="entry name" value="OS02G0130600 PROTEIN-RELATED"/>
    <property type="match status" value="1"/>
</dbReference>
<evidence type="ECO:0008006" key="4">
    <source>
        <dbReference type="Google" id="ProtNLM"/>
    </source>
</evidence>
<organism evidence="2 3">
    <name type="scientific">Exaiptasia diaphana</name>
    <name type="common">Tropical sea anemone</name>
    <name type="synonym">Aiptasia pulchella</name>
    <dbReference type="NCBI Taxonomy" id="2652724"/>
    <lineage>
        <taxon>Eukaryota</taxon>
        <taxon>Metazoa</taxon>
        <taxon>Cnidaria</taxon>
        <taxon>Anthozoa</taxon>
        <taxon>Hexacorallia</taxon>
        <taxon>Actiniaria</taxon>
        <taxon>Aiptasiidae</taxon>
        <taxon>Exaiptasia</taxon>
    </lineage>
</organism>
<evidence type="ECO:0000256" key="1">
    <source>
        <dbReference type="SAM" id="Phobius"/>
    </source>
</evidence>
<keyword evidence="3" id="KW-1185">Reference proteome</keyword>
<accession>A0A913XPG1</accession>
<dbReference type="AlphaFoldDB" id="A0A913XPG1"/>
<reference evidence="2" key="1">
    <citation type="submission" date="2022-11" db="UniProtKB">
        <authorList>
            <consortium name="EnsemblMetazoa"/>
        </authorList>
    </citation>
    <scope>IDENTIFICATION</scope>
</reference>
<dbReference type="Proteomes" id="UP000887567">
    <property type="component" value="Unplaced"/>
</dbReference>
<name>A0A913XPG1_EXADI</name>
<feature type="transmembrane region" description="Helical" evidence="1">
    <location>
        <begin position="128"/>
        <end position="149"/>
    </location>
</feature>
<dbReference type="Pfam" id="PF21534">
    <property type="entry name" value="Rost"/>
    <property type="match status" value="1"/>
</dbReference>
<dbReference type="EnsemblMetazoa" id="XM_021051600.2">
    <property type="protein sequence ID" value="XP_020907259.1"/>
    <property type="gene ID" value="LOC110245319"/>
</dbReference>
<dbReference type="GeneID" id="110245319"/>
<evidence type="ECO:0000313" key="3">
    <source>
        <dbReference type="Proteomes" id="UP000887567"/>
    </source>
</evidence>
<dbReference type="KEGG" id="epa:110245319"/>
<feature type="transmembrane region" description="Helical" evidence="1">
    <location>
        <begin position="28"/>
        <end position="50"/>
    </location>
</feature>
<feature type="transmembrane region" description="Helical" evidence="1">
    <location>
        <begin position="66"/>
        <end position="85"/>
    </location>
</feature>
<sequence>MTLRDEFRCSMIRLDHDKARDFAESPWVPWYILAIYRTVFAVYCTGWIIYSGTLLDFSWFVYLTNWGYSVVTIYFIFASVVTLWYHYKEKNYADITTDVKMTNTQSHRSEDGKETKFEFPPKWHHKTLWVIHSIGTNIAVIVTVLYWSLFSSYVDGTGVRFGLDISNHILNCVFMLIDLALSSIPVRILHMVCPMIFGVFYGISTVIYWTIERHALYGLLDYGNKPGIAIGLSLGLLFVGIPLTQLFIYGLYSLRLVVVEKFKS</sequence>
<dbReference type="RefSeq" id="XP_020907259.1">
    <property type="nucleotide sequence ID" value="XM_021051600.2"/>
</dbReference>